<dbReference type="VEuPathDB" id="FungiDB:MAPG_05811"/>
<dbReference type="EMBL" id="ADBL01001387">
    <property type="status" value="NOT_ANNOTATED_CDS"/>
    <property type="molecule type" value="Genomic_DNA"/>
</dbReference>
<dbReference type="EnsemblFungi" id="MAPG_05811T0">
    <property type="protein sequence ID" value="MAPG_05811T0"/>
    <property type="gene ID" value="MAPG_05811"/>
</dbReference>
<dbReference type="Proteomes" id="UP000011715">
    <property type="component" value="Unassembled WGS sequence"/>
</dbReference>
<name>A0A0C4E0D8_MAGP6</name>
<feature type="region of interest" description="Disordered" evidence="2">
    <location>
        <begin position="270"/>
        <end position="304"/>
    </location>
</feature>
<feature type="region of interest" description="Disordered" evidence="2">
    <location>
        <begin position="484"/>
        <end position="568"/>
    </location>
</feature>
<dbReference type="AlphaFoldDB" id="A0A0C4E0D8"/>
<reference evidence="5" key="1">
    <citation type="submission" date="2010-05" db="EMBL/GenBank/DDBJ databases">
        <title>The genome sequence of Magnaporthe poae strain ATCC 64411.</title>
        <authorList>
            <person name="Ma L.-J."/>
            <person name="Dead R."/>
            <person name="Young S."/>
            <person name="Zeng Q."/>
            <person name="Koehrsen M."/>
            <person name="Alvarado L."/>
            <person name="Berlin A."/>
            <person name="Chapman S.B."/>
            <person name="Chen Z."/>
            <person name="Freedman E."/>
            <person name="Gellesch M."/>
            <person name="Goldberg J."/>
            <person name="Griggs A."/>
            <person name="Gujja S."/>
            <person name="Heilman E.R."/>
            <person name="Heiman D."/>
            <person name="Hepburn T."/>
            <person name="Howarth C."/>
            <person name="Jen D."/>
            <person name="Larson L."/>
            <person name="Mehta T."/>
            <person name="Neiman D."/>
            <person name="Pearson M."/>
            <person name="Roberts A."/>
            <person name="Saif S."/>
            <person name="Shea T."/>
            <person name="Shenoy N."/>
            <person name="Sisk P."/>
            <person name="Stolte C."/>
            <person name="Sykes S."/>
            <person name="Walk T."/>
            <person name="White J."/>
            <person name="Yandava C."/>
            <person name="Haas B."/>
            <person name="Nusbaum C."/>
            <person name="Birren B."/>
        </authorList>
    </citation>
    <scope>NUCLEOTIDE SEQUENCE [LARGE SCALE GENOMIC DNA]</scope>
    <source>
        <strain evidence="5">ATCC 64411 / 73-15</strain>
    </source>
</reference>
<organism evidence="4 5">
    <name type="scientific">Magnaporthiopsis poae (strain ATCC 64411 / 73-15)</name>
    <name type="common">Kentucky bluegrass fungus</name>
    <name type="synonym">Magnaporthe poae</name>
    <dbReference type="NCBI Taxonomy" id="644358"/>
    <lineage>
        <taxon>Eukaryota</taxon>
        <taxon>Fungi</taxon>
        <taxon>Dikarya</taxon>
        <taxon>Ascomycota</taxon>
        <taxon>Pezizomycotina</taxon>
        <taxon>Sordariomycetes</taxon>
        <taxon>Sordariomycetidae</taxon>
        <taxon>Magnaporthales</taxon>
        <taxon>Magnaporthaceae</taxon>
        <taxon>Magnaporthiopsis</taxon>
    </lineage>
</organism>
<feature type="region of interest" description="Disordered" evidence="2">
    <location>
        <begin position="796"/>
        <end position="827"/>
    </location>
</feature>
<feature type="compositionally biased region" description="Basic and acidic residues" evidence="2">
    <location>
        <begin position="522"/>
        <end position="534"/>
    </location>
</feature>
<protein>
    <submittedName>
        <fullName evidence="3 4">Uncharacterized protein</fullName>
    </submittedName>
</protein>
<evidence type="ECO:0000313" key="3">
    <source>
        <dbReference type="EMBL" id="KLU86802.1"/>
    </source>
</evidence>
<evidence type="ECO:0000313" key="5">
    <source>
        <dbReference type="Proteomes" id="UP000011715"/>
    </source>
</evidence>
<feature type="compositionally biased region" description="Polar residues" evidence="2">
    <location>
        <begin position="815"/>
        <end position="824"/>
    </location>
</feature>
<sequence length="1135" mass="124696">MDPEELIGIMKKKIEITTALSNAEDSEDVFVDASTEQRIATTIERDMYMWRCRRAYRPQTSDYMAEHGKGLTLDRVYERAMVWLDTEMPRTLGEDDAFDEWTANPKCAIPNDPNDVVTRQLTAYCSRLTREIRSVRSKTKADARHWVDGLLQTQHEIKGEVPERLATVWNEFLRHWDCTNDAEQMSPEARALWTYLAMDTMAKAIQSELEEEGRLYDTVPLSTLLDDLDGAVMVAISRVLVGEKAAATLKSTDWLDDQLKDKVGGKLEIAGTEHDAEAPGENGDESAEDDMPLLPKGMQRPTDDDIESFKQATQSEMYETKSGRSECLRNEEADFFAMTAVALHYWKNEPEQWKPFVRQYRFTKKKGTSAHKCWHGLTNLEGIREIWSCFVDAKKTKRSRLDAWKEAVSKDHSIIPSYNTIRWIDIQGKVVLAKAIARGTKFREVEDKLRERGMAATLDRNPKPSDFNDFDETTARWIVDALTRAEGAQDPVPEKDRPKLSKATTHPMIEPAQAANQAGDKSVSKDKGKGKEKSNPQAVAGPSGSQAVKGPSKPAETSTDSTSDGGAGEHVEEIEDAADETKKLADSAEAQIRQDRKEDLADTAKLMLATAKTSASKLRRMLVRLSRKDAGYYIRRANAAIGKTEAHAERAAAAAAAGRQPPETVAPVTEGVVATGTTLKPPFKHPAIGTDTKVTAPAHSGFQPMGAPPPVPIATGAAPLPVPITTGAAPPPAPIATGAAPLPAPIATGAAPPPAPIATGAAPPPAHTAAVFPKGRTAYRPTNAAVAAARSGGSVQASSDVDSRKISTPAREATAVNSTETPNPAITVCPTGTDEKARNSEAWPAQQWQAGGTAVTTIGDSRQPQALPSAPPVATPTTTGPPREDGMFVIPGPQSLQGLQVQKLDGTEFIADLATFKTLPSVLDKLWDFSGFDGYILVHHPGREKDLRQRFTDWAQKFWLIVRSPNDVRDMDKILRDAETSVGHDRDTHKASWGLQFLRGRLGEELYISDLTRAIYGCVMVHLIKLHATIRLGCGRGGAEAVRGLPWHDVLGDDYPQYRSTEWYIDQVRLGRQDFIQHIKNGEFLVATIPRDPKRKREDADIDEAIDDEASMIRGAIKAVCIRRELKRLRRSQQQ</sequence>
<reference evidence="3" key="2">
    <citation type="submission" date="2010-05" db="EMBL/GenBank/DDBJ databases">
        <title>The Genome Sequence of Magnaporthe poae strain ATCC 64411.</title>
        <authorList>
            <consortium name="The Broad Institute Genome Sequencing Platform"/>
            <consortium name="Broad Institute Genome Sequencing Center for Infectious Disease"/>
            <person name="Ma L.-J."/>
            <person name="Dead R."/>
            <person name="Young S."/>
            <person name="Zeng Q."/>
            <person name="Koehrsen M."/>
            <person name="Alvarado L."/>
            <person name="Berlin A."/>
            <person name="Chapman S.B."/>
            <person name="Chen Z."/>
            <person name="Freedman E."/>
            <person name="Gellesch M."/>
            <person name="Goldberg J."/>
            <person name="Griggs A."/>
            <person name="Gujja S."/>
            <person name="Heilman E.R."/>
            <person name="Heiman D."/>
            <person name="Hepburn T."/>
            <person name="Howarth C."/>
            <person name="Jen D."/>
            <person name="Larson L."/>
            <person name="Mehta T."/>
            <person name="Neiman D."/>
            <person name="Pearson M."/>
            <person name="Roberts A."/>
            <person name="Saif S."/>
            <person name="Shea T."/>
            <person name="Shenoy N."/>
            <person name="Sisk P."/>
            <person name="Stolte C."/>
            <person name="Sykes S."/>
            <person name="Walk T."/>
            <person name="White J."/>
            <person name="Yandava C."/>
            <person name="Haas B."/>
            <person name="Nusbaum C."/>
            <person name="Birren B."/>
        </authorList>
    </citation>
    <scope>NUCLEOTIDE SEQUENCE</scope>
    <source>
        <strain evidence="3">ATCC 64411</strain>
    </source>
</reference>
<keyword evidence="5" id="KW-1185">Reference proteome</keyword>
<dbReference type="EMBL" id="GL876969">
    <property type="protein sequence ID" value="KLU86802.1"/>
    <property type="molecule type" value="Genomic_DNA"/>
</dbReference>
<accession>A0A0C4E0D8</accession>
<reference evidence="4" key="4">
    <citation type="journal article" date="2015" name="G3 (Bethesda)">
        <title>Genome sequences of three phytopathogenic species of the Magnaporthaceae family of fungi.</title>
        <authorList>
            <person name="Okagaki L.H."/>
            <person name="Nunes C.C."/>
            <person name="Sailsbery J."/>
            <person name="Clay B."/>
            <person name="Brown D."/>
            <person name="John T."/>
            <person name="Oh Y."/>
            <person name="Young N."/>
            <person name="Fitzgerald M."/>
            <person name="Haas B.J."/>
            <person name="Zeng Q."/>
            <person name="Young S."/>
            <person name="Adiconis X."/>
            <person name="Fan L."/>
            <person name="Levin J.Z."/>
            <person name="Mitchell T.K."/>
            <person name="Okubara P.A."/>
            <person name="Farman M.L."/>
            <person name="Kohn L.M."/>
            <person name="Birren B."/>
            <person name="Ma L.-J."/>
            <person name="Dean R.A."/>
        </authorList>
    </citation>
    <scope>NUCLEOTIDE SEQUENCE</scope>
    <source>
        <strain evidence="4">ATCC 64411 / 73-15</strain>
    </source>
</reference>
<evidence type="ECO:0000256" key="2">
    <source>
        <dbReference type="SAM" id="MobiDB-lite"/>
    </source>
</evidence>
<proteinExistence type="predicted"/>
<feature type="compositionally biased region" description="Polar residues" evidence="2">
    <location>
        <begin position="555"/>
        <end position="564"/>
    </location>
</feature>
<evidence type="ECO:0000313" key="4">
    <source>
        <dbReference type="EnsemblFungi" id="MAPG_05811T0"/>
    </source>
</evidence>
<reference evidence="4" key="5">
    <citation type="submission" date="2015-06" db="UniProtKB">
        <authorList>
            <consortium name="EnsemblFungi"/>
        </authorList>
    </citation>
    <scope>IDENTIFICATION</scope>
    <source>
        <strain evidence="4">ATCC 64411</strain>
    </source>
</reference>
<gene>
    <name evidence="3" type="ORF">MAPG_05811</name>
</gene>
<dbReference type="STRING" id="644358.A0A0C4E0D8"/>
<evidence type="ECO:0000256" key="1">
    <source>
        <dbReference type="SAM" id="Coils"/>
    </source>
</evidence>
<keyword evidence="1" id="KW-0175">Coiled coil</keyword>
<reference evidence="3" key="3">
    <citation type="submission" date="2011-03" db="EMBL/GenBank/DDBJ databases">
        <title>Annotation of Magnaporthe poae ATCC 64411.</title>
        <authorList>
            <person name="Ma L.-J."/>
            <person name="Dead R."/>
            <person name="Young S.K."/>
            <person name="Zeng Q."/>
            <person name="Gargeya S."/>
            <person name="Fitzgerald M."/>
            <person name="Haas B."/>
            <person name="Abouelleil A."/>
            <person name="Alvarado L."/>
            <person name="Arachchi H.M."/>
            <person name="Berlin A."/>
            <person name="Brown A."/>
            <person name="Chapman S.B."/>
            <person name="Chen Z."/>
            <person name="Dunbar C."/>
            <person name="Freedman E."/>
            <person name="Gearin G."/>
            <person name="Gellesch M."/>
            <person name="Goldberg J."/>
            <person name="Griggs A."/>
            <person name="Gujja S."/>
            <person name="Heiman D."/>
            <person name="Howarth C."/>
            <person name="Larson L."/>
            <person name="Lui A."/>
            <person name="MacDonald P.J.P."/>
            <person name="Mehta T."/>
            <person name="Montmayeur A."/>
            <person name="Murphy C."/>
            <person name="Neiman D."/>
            <person name="Pearson M."/>
            <person name="Priest M."/>
            <person name="Roberts A."/>
            <person name="Saif S."/>
            <person name="Shea T."/>
            <person name="Shenoy N."/>
            <person name="Sisk P."/>
            <person name="Stolte C."/>
            <person name="Sykes S."/>
            <person name="Yandava C."/>
            <person name="Wortman J."/>
            <person name="Nusbaum C."/>
            <person name="Birren B."/>
        </authorList>
    </citation>
    <scope>NUCLEOTIDE SEQUENCE</scope>
    <source>
        <strain evidence="3">ATCC 64411</strain>
    </source>
</reference>
<dbReference type="eggNOG" id="ENOG502R68W">
    <property type="taxonomic scope" value="Eukaryota"/>
</dbReference>
<feature type="coiled-coil region" evidence="1">
    <location>
        <begin position="571"/>
        <end position="598"/>
    </location>
</feature>
<feature type="compositionally biased region" description="Acidic residues" evidence="2">
    <location>
        <begin position="282"/>
        <end position="291"/>
    </location>
</feature>